<dbReference type="Proteomes" id="UP000826254">
    <property type="component" value="Plasmid unnamed2"/>
</dbReference>
<evidence type="ECO:0000313" key="1">
    <source>
        <dbReference type="EMBL" id="QZP39753.1"/>
    </source>
</evidence>
<reference evidence="1 2" key="1">
    <citation type="journal article" date="2021" name="Int. J. Syst. Evol. Microbiol.">
        <title>Halobaculum halophilum sp. nov. and Halobaculum salinum sp. nov., isolated from salt lake and saline soil.</title>
        <authorList>
            <person name="Cui H.L."/>
            <person name="Shi X.W."/>
            <person name="Yin X.M."/>
            <person name="Yang X.Y."/>
            <person name="Hou J."/>
            <person name="Zhu L."/>
        </authorList>
    </citation>
    <scope>NUCLEOTIDE SEQUENCE [LARGE SCALE GENOMIC DNA]</scope>
    <source>
        <strain evidence="1 2">NBRC 109044</strain>
    </source>
</reference>
<keyword evidence="2" id="KW-1185">Reference proteome</keyword>
<dbReference type="RefSeq" id="WP_222609502.1">
    <property type="nucleotide sequence ID" value="NZ_CP081960.1"/>
</dbReference>
<dbReference type="Pfam" id="PF10025">
    <property type="entry name" value="DUF2267"/>
    <property type="match status" value="1"/>
</dbReference>
<proteinExistence type="predicted"/>
<geneLocation type="plasmid" evidence="1 2">
    <name>unnamed2</name>
</geneLocation>
<organism evidence="1 2">
    <name type="scientific">Halobaculum magnesiiphilum</name>
    <dbReference type="NCBI Taxonomy" id="1017351"/>
    <lineage>
        <taxon>Archaea</taxon>
        <taxon>Methanobacteriati</taxon>
        <taxon>Methanobacteriota</taxon>
        <taxon>Stenosarchaea group</taxon>
        <taxon>Halobacteria</taxon>
        <taxon>Halobacteriales</taxon>
        <taxon>Haloferacaceae</taxon>
        <taxon>Halobaculum</taxon>
    </lineage>
</organism>
<dbReference type="InterPro" id="IPR038282">
    <property type="entry name" value="DUF2267_sf"/>
</dbReference>
<name>A0A8T8WJ82_9EURY</name>
<keyword evidence="1" id="KW-0614">Plasmid</keyword>
<dbReference type="InterPro" id="IPR018727">
    <property type="entry name" value="DUF2267"/>
</dbReference>
<gene>
    <name evidence="1" type="ORF">K6T50_17415</name>
</gene>
<protein>
    <submittedName>
        <fullName evidence="1">DUF2267 domain-containing protein</fullName>
    </submittedName>
</protein>
<dbReference type="KEGG" id="hmp:K6T50_17415"/>
<accession>A0A8T8WJ82</accession>
<dbReference type="Gene3D" id="1.10.490.110">
    <property type="entry name" value="Uncharacterized conserved protein DUF2267"/>
    <property type="match status" value="1"/>
</dbReference>
<dbReference type="AlphaFoldDB" id="A0A8T8WJ82"/>
<dbReference type="EMBL" id="CP081960">
    <property type="protein sequence ID" value="QZP39753.1"/>
    <property type="molecule type" value="Genomic_DNA"/>
</dbReference>
<sequence length="136" mass="15644">MNFDEFTGQVQHRLSLPGTGESVRAIRATLTTLGERIQEGEATDLAGSLPMEIDYYLTDAVEEHGQRFDWTEFIERVWEREGMQDRDDRSDAAYHARVVLDVVNEIVSPNEMRQVREQLPADDGWDELFDVIDQNA</sequence>
<evidence type="ECO:0000313" key="2">
    <source>
        <dbReference type="Proteomes" id="UP000826254"/>
    </source>
</evidence>
<dbReference type="GeneID" id="67179959"/>